<reference evidence="3" key="1">
    <citation type="submission" date="2023-03" db="EMBL/GenBank/DDBJ databases">
        <title>Massive genome expansion in bonnet fungi (Mycena s.s.) driven by repeated elements and novel gene families across ecological guilds.</title>
        <authorList>
            <consortium name="Lawrence Berkeley National Laboratory"/>
            <person name="Harder C.B."/>
            <person name="Miyauchi S."/>
            <person name="Viragh M."/>
            <person name="Kuo A."/>
            <person name="Thoen E."/>
            <person name="Andreopoulos B."/>
            <person name="Lu D."/>
            <person name="Skrede I."/>
            <person name="Drula E."/>
            <person name="Henrissat B."/>
            <person name="Morin E."/>
            <person name="Kohler A."/>
            <person name="Barry K."/>
            <person name="LaButti K."/>
            <person name="Morin E."/>
            <person name="Salamov A."/>
            <person name="Lipzen A."/>
            <person name="Mereny Z."/>
            <person name="Hegedus B."/>
            <person name="Baldrian P."/>
            <person name="Stursova M."/>
            <person name="Weitz H."/>
            <person name="Taylor A."/>
            <person name="Grigoriev I.V."/>
            <person name="Nagy L.G."/>
            <person name="Martin F."/>
            <person name="Kauserud H."/>
        </authorList>
    </citation>
    <scope>NUCLEOTIDE SEQUENCE</scope>
    <source>
        <strain evidence="3">CBHHK067</strain>
    </source>
</reference>
<feature type="region of interest" description="Disordered" evidence="1">
    <location>
        <begin position="1"/>
        <end position="42"/>
    </location>
</feature>
<evidence type="ECO:0000313" key="3">
    <source>
        <dbReference type="EMBL" id="KAJ7681769.1"/>
    </source>
</evidence>
<dbReference type="EMBL" id="JARKIE010000114">
    <property type="protein sequence ID" value="KAJ7681769.1"/>
    <property type="molecule type" value="Genomic_DNA"/>
</dbReference>
<gene>
    <name evidence="3" type="ORF">B0H17DRAFT_869821</name>
</gene>
<proteinExistence type="predicted"/>
<dbReference type="Proteomes" id="UP001221757">
    <property type="component" value="Unassembled WGS sequence"/>
</dbReference>
<comment type="caution">
    <text evidence="3">The sequence shown here is derived from an EMBL/GenBank/DDBJ whole genome shotgun (WGS) entry which is preliminary data.</text>
</comment>
<feature type="non-terminal residue" evidence="3">
    <location>
        <position position="1"/>
    </location>
</feature>
<sequence>GPPTPPPTSATEIQDATRTVVPPLPAASTSTPVPAAAPPPQTRQDAFTQIFPQIGSLAAENDFLGLIHVAETHDIASDGERQPSRLLLTAPLVLAYLTIDDLPPARSALNRLPHNLFSSPLGKQLFSLLASTSERKYTNVYSRAQVLLEHVSQSDFFDTGLGGLLSLMIQNFLEAFRLRTFNLLAKAYTSLALPLAEMYLGLPADAVLTAAANGGWAYDNSTKVLSPAQTSPTTGQASNVRCTKITVAVSSLATFDFVANSVAKLE</sequence>
<feature type="non-terminal residue" evidence="3">
    <location>
        <position position="266"/>
    </location>
</feature>
<keyword evidence="4" id="KW-1185">Reference proteome</keyword>
<feature type="domain" description="CSN8/PSMD8/EIF3K" evidence="2">
    <location>
        <begin position="89"/>
        <end position="230"/>
    </location>
</feature>
<protein>
    <recommendedName>
        <fullName evidence="2">CSN8/PSMD8/EIF3K domain-containing protein</fullName>
    </recommendedName>
</protein>
<accession>A0AAD7GCI1</accession>
<name>A0AAD7GCI1_MYCRO</name>
<organism evidence="3 4">
    <name type="scientific">Mycena rosella</name>
    <name type="common">Pink bonnet</name>
    <name type="synonym">Agaricus rosellus</name>
    <dbReference type="NCBI Taxonomy" id="1033263"/>
    <lineage>
        <taxon>Eukaryota</taxon>
        <taxon>Fungi</taxon>
        <taxon>Dikarya</taxon>
        <taxon>Basidiomycota</taxon>
        <taxon>Agaricomycotina</taxon>
        <taxon>Agaricomycetes</taxon>
        <taxon>Agaricomycetidae</taxon>
        <taxon>Agaricales</taxon>
        <taxon>Marasmiineae</taxon>
        <taxon>Mycenaceae</taxon>
        <taxon>Mycena</taxon>
    </lineage>
</organism>
<dbReference type="Pfam" id="PF10075">
    <property type="entry name" value="CSN8_PSD8_EIF3K"/>
    <property type="match status" value="1"/>
</dbReference>
<evidence type="ECO:0000259" key="2">
    <source>
        <dbReference type="Pfam" id="PF10075"/>
    </source>
</evidence>
<dbReference type="InterPro" id="IPR033464">
    <property type="entry name" value="CSN8_PSD8_EIF3K"/>
</dbReference>
<dbReference type="AlphaFoldDB" id="A0AAD7GCI1"/>
<evidence type="ECO:0000313" key="4">
    <source>
        <dbReference type="Proteomes" id="UP001221757"/>
    </source>
</evidence>
<evidence type="ECO:0000256" key="1">
    <source>
        <dbReference type="SAM" id="MobiDB-lite"/>
    </source>
</evidence>